<feature type="transmembrane region" description="Helical" evidence="1">
    <location>
        <begin position="64"/>
        <end position="91"/>
    </location>
</feature>
<dbReference type="Pfam" id="PF02517">
    <property type="entry name" value="Rce1-like"/>
    <property type="match status" value="1"/>
</dbReference>
<organism evidence="3 4">
    <name type="scientific">Paenibacillus antri</name>
    <dbReference type="NCBI Taxonomy" id="2582848"/>
    <lineage>
        <taxon>Bacteria</taxon>
        <taxon>Bacillati</taxon>
        <taxon>Bacillota</taxon>
        <taxon>Bacilli</taxon>
        <taxon>Bacillales</taxon>
        <taxon>Paenibacillaceae</taxon>
        <taxon>Paenibacillus</taxon>
    </lineage>
</organism>
<dbReference type="AlphaFoldDB" id="A0A5R9G624"/>
<dbReference type="GO" id="GO:0008237">
    <property type="term" value="F:metallopeptidase activity"/>
    <property type="evidence" value="ECO:0007669"/>
    <property type="project" value="UniProtKB-KW"/>
</dbReference>
<feature type="transmembrane region" description="Helical" evidence="1">
    <location>
        <begin position="97"/>
        <end position="122"/>
    </location>
</feature>
<sequence length="199" mass="21896">MQMRILLDRRWWLIAMAAAVLVLQWCYPTAAMTIWPPFAIVAAAIAMFWSELRTYDWGALKRGAFWEAVFYAVTQGMIAQAAGIVVVQYGFGVASPALPFALTPGVVISAVVFSGILEELVYRKSLFGLIDRKIGFWPAACVSSVLFALAHANVSAYLGYFLLGLVWCRAYRRMGNIGIVIAAHMAFNVIAMFVMAGRG</sequence>
<protein>
    <submittedName>
        <fullName evidence="3">CPBP family intramembrane metalloprotease</fullName>
    </submittedName>
</protein>
<dbReference type="EMBL" id="VCIW01000014">
    <property type="protein sequence ID" value="TLS50499.1"/>
    <property type="molecule type" value="Genomic_DNA"/>
</dbReference>
<evidence type="ECO:0000256" key="1">
    <source>
        <dbReference type="SAM" id="Phobius"/>
    </source>
</evidence>
<dbReference type="PANTHER" id="PTHR36435:SF1">
    <property type="entry name" value="CAAX AMINO TERMINAL PROTEASE FAMILY PROTEIN"/>
    <property type="match status" value="1"/>
</dbReference>
<dbReference type="GO" id="GO:0004175">
    <property type="term" value="F:endopeptidase activity"/>
    <property type="evidence" value="ECO:0007669"/>
    <property type="project" value="UniProtKB-ARBA"/>
</dbReference>
<proteinExistence type="predicted"/>
<keyword evidence="1" id="KW-1133">Transmembrane helix</keyword>
<reference evidence="3 4" key="1">
    <citation type="submission" date="2019-05" db="EMBL/GenBank/DDBJ databases">
        <authorList>
            <person name="Narsing Rao M.P."/>
            <person name="Li W.J."/>
        </authorList>
    </citation>
    <scope>NUCLEOTIDE SEQUENCE [LARGE SCALE GENOMIC DNA]</scope>
    <source>
        <strain evidence="3 4">SYSU_K30003</strain>
    </source>
</reference>
<keyword evidence="4" id="KW-1185">Reference proteome</keyword>
<evidence type="ECO:0000259" key="2">
    <source>
        <dbReference type="Pfam" id="PF02517"/>
    </source>
</evidence>
<dbReference type="InterPro" id="IPR052710">
    <property type="entry name" value="CAAX_protease"/>
</dbReference>
<keyword evidence="3" id="KW-0378">Hydrolase</keyword>
<feature type="transmembrane region" description="Helical" evidence="1">
    <location>
        <begin position="12"/>
        <end position="28"/>
    </location>
</feature>
<name>A0A5R9G624_9BACL</name>
<keyword evidence="1" id="KW-0812">Transmembrane</keyword>
<dbReference type="Proteomes" id="UP000309676">
    <property type="component" value="Unassembled WGS sequence"/>
</dbReference>
<evidence type="ECO:0000313" key="4">
    <source>
        <dbReference type="Proteomes" id="UP000309676"/>
    </source>
</evidence>
<dbReference type="RefSeq" id="WP_138195866.1">
    <property type="nucleotide sequence ID" value="NZ_VCIW01000014.1"/>
</dbReference>
<evidence type="ECO:0000313" key="3">
    <source>
        <dbReference type="EMBL" id="TLS50499.1"/>
    </source>
</evidence>
<keyword evidence="3" id="KW-0482">Metalloprotease</keyword>
<dbReference type="PANTHER" id="PTHR36435">
    <property type="entry name" value="SLR1288 PROTEIN"/>
    <property type="match status" value="1"/>
</dbReference>
<dbReference type="InterPro" id="IPR003675">
    <property type="entry name" value="Rce1/LyrA-like_dom"/>
</dbReference>
<dbReference type="GO" id="GO:0080120">
    <property type="term" value="P:CAAX-box protein maturation"/>
    <property type="evidence" value="ECO:0007669"/>
    <property type="project" value="UniProtKB-ARBA"/>
</dbReference>
<feature type="domain" description="CAAX prenyl protease 2/Lysostaphin resistance protein A-like" evidence="2">
    <location>
        <begin position="105"/>
        <end position="190"/>
    </location>
</feature>
<accession>A0A5R9G624</accession>
<feature type="transmembrane region" description="Helical" evidence="1">
    <location>
        <begin position="174"/>
        <end position="196"/>
    </location>
</feature>
<keyword evidence="3" id="KW-0645">Protease</keyword>
<dbReference type="OrthoDB" id="2194912at2"/>
<keyword evidence="1" id="KW-0472">Membrane</keyword>
<comment type="caution">
    <text evidence="3">The sequence shown here is derived from an EMBL/GenBank/DDBJ whole genome shotgun (WGS) entry which is preliminary data.</text>
</comment>
<dbReference type="GO" id="GO:0006508">
    <property type="term" value="P:proteolysis"/>
    <property type="evidence" value="ECO:0007669"/>
    <property type="project" value="UniProtKB-KW"/>
</dbReference>
<gene>
    <name evidence="3" type="ORF">FE782_19205</name>
</gene>